<dbReference type="SUPFAM" id="SSF89550">
    <property type="entry name" value="PHP domain-like"/>
    <property type="match status" value="1"/>
</dbReference>
<dbReference type="PANTHER" id="PTHR42924">
    <property type="entry name" value="EXONUCLEASE"/>
    <property type="match status" value="1"/>
</dbReference>
<dbReference type="InterPro" id="IPR052018">
    <property type="entry name" value="PHP_domain"/>
</dbReference>
<comment type="caution">
    <text evidence="2">The sequence shown here is derived from an EMBL/GenBank/DDBJ whole genome shotgun (WGS) entry which is preliminary data.</text>
</comment>
<reference evidence="2" key="1">
    <citation type="submission" date="2021-02" db="EMBL/GenBank/DDBJ databases">
        <title>PHA producing bacteria isolated from coastal sediment in Guangdong, Shenzhen.</title>
        <authorList>
            <person name="Zheng W."/>
            <person name="Yu S."/>
            <person name="Huang Y."/>
        </authorList>
    </citation>
    <scope>NUCLEOTIDE SEQUENCE</scope>
    <source>
        <strain evidence="2">TN14-10</strain>
    </source>
</reference>
<accession>A0A939DDI9</accession>
<name>A0A939DDI9_9GAMM</name>
<dbReference type="RefSeq" id="WP_206559552.1">
    <property type="nucleotide sequence ID" value="NZ_JAFKCZ010000004.1"/>
</dbReference>
<proteinExistence type="predicted"/>
<gene>
    <name evidence="2" type="ORF">JYP50_05875</name>
</gene>
<evidence type="ECO:0000313" key="2">
    <source>
        <dbReference type="EMBL" id="MBN7796105.1"/>
    </source>
</evidence>
<dbReference type="PANTHER" id="PTHR42924:SF11">
    <property type="entry name" value="POLYMERASE_HISTIDINOL PHOSPHATASE N-TERMINAL DOMAIN-CONTAINING PROTEIN"/>
    <property type="match status" value="1"/>
</dbReference>
<dbReference type="EMBL" id="JAFKCZ010000004">
    <property type="protein sequence ID" value="MBN7796105.1"/>
    <property type="molecule type" value="Genomic_DNA"/>
</dbReference>
<evidence type="ECO:0000256" key="1">
    <source>
        <dbReference type="SAM" id="SignalP"/>
    </source>
</evidence>
<sequence>MKTLLKAAVTCVLVSTVSGVAAEDPPQQWWRGNTHTHSWWSDGDMPPELITEWYKDQGYDFLVISDHNVMQQGETWYSIDSPRRSPERVRRAYDTYLERFGETWVESREHDGELQVKLKTLDEFRGLFEEPGEFILIKGEEITDRFERHPVHMGGVNLVEVIEPQGGSSVADTIQNNLDAVVAQSEQYGQPMVVHLNHPNFHYAQTAEDFFNLDHEPGEGFFEMYNGHAGVNGHGDALHQSSERLWDIVLSKRLGELGRSVIYGVATDDAHDYTHWGGDASNPGRGWMMVRSRWLTPNEITSAVKRGDFYNSTGVQLKALEVGGQRIALEIDAEEGVEYKIEFVGTMRGADLEPKSAVVPHAHQSRTDHLHKTVSTWSRDIGQVLQVTEGASAVYRATGDELYVRARITSSKLHDNPHAEGDYEMAWTQPLVVGQAD</sequence>
<dbReference type="Gene3D" id="3.20.20.140">
    <property type="entry name" value="Metal-dependent hydrolases"/>
    <property type="match status" value="1"/>
</dbReference>
<dbReference type="AlphaFoldDB" id="A0A939DDI9"/>
<keyword evidence="3" id="KW-1185">Reference proteome</keyword>
<evidence type="ECO:0008006" key="4">
    <source>
        <dbReference type="Google" id="ProtNLM"/>
    </source>
</evidence>
<protein>
    <recommendedName>
        <fullName evidence="4">Histidinol-phosphatase</fullName>
    </recommendedName>
</protein>
<evidence type="ECO:0000313" key="3">
    <source>
        <dbReference type="Proteomes" id="UP000664303"/>
    </source>
</evidence>
<organism evidence="2 3">
    <name type="scientific">Parahaliea mediterranea</name>
    <dbReference type="NCBI Taxonomy" id="651086"/>
    <lineage>
        <taxon>Bacteria</taxon>
        <taxon>Pseudomonadati</taxon>
        <taxon>Pseudomonadota</taxon>
        <taxon>Gammaproteobacteria</taxon>
        <taxon>Cellvibrionales</taxon>
        <taxon>Halieaceae</taxon>
        <taxon>Parahaliea</taxon>
    </lineage>
</organism>
<dbReference type="GO" id="GO:0004534">
    <property type="term" value="F:5'-3' RNA exonuclease activity"/>
    <property type="evidence" value="ECO:0007669"/>
    <property type="project" value="TreeGrafter"/>
</dbReference>
<dbReference type="Proteomes" id="UP000664303">
    <property type="component" value="Unassembled WGS sequence"/>
</dbReference>
<feature type="chain" id="PRO_5037459888" description="Histidinol-phosphatase" evidence="1">
    <location>
        <begin position="23"/>
        <end position="437"/>
    </location>
</feature>
<dbReference type="GO" id="GO:0035312">
    <property type="term" value="F:5'-3' DNA exonuclease activity"/>
    <property type="evidence" value="ECO:0007669"/>
    <property type="project" value="TreeGrafter"/>
</dbReference>
<keyword evidence="1" id="KW-0732">Signal</keyword>
<feature type="signal peptide" evidence="1">
    <location>
        <begin position="1"/>
        <end position="22"/>
    </location>
</feature>
<dbReference type="InterPro" id="IPR016195">
    <property type="entry name" value="Pol/histidinol_Pase-like"/>
</dbReference>